<sequence length="151" mass="17553">MTQLEKNKEIVRRFNLEVIQNCNEDTFQELMHVDFINRTSPAQSNDAKGMWNTFHSILKPAFPDLRVEIYDQIAEGDRVTTRKAILGTHLGPLLGILPTQKQIRIDVIDIVRLLDGKYIEHWGINTLQTLLMELKSQRTKSAILIDWQDRI</sequence>
<dbReference type="InterPro" id="IPR009959">
    <property type="entry name" value="Cyclase_SnoaL-like"/>
</dbReference>
<dbReference type="GO" id="GO:0030638">
    <property type="term" value="P:polyketide metabolic process"/>
    <property type="evidence" value="ECO:0007669"/>
    <property type="project" value="InterPro"/>
</dbReference>
<dbReference type="PANTHER" id="PTHR38436">
    <property type="entry name" value="POLYKETIDE CYCLASE SNOAL-LIKE DOMAIN"/>
    <property type="match status" value="1"/>
</dbReference>
<dbReference type="PANTHER" id="PTHR38436:SF1">
    <property type="entry name" value="ESTER CYCLASE"/>
    <property type="match status" value="1"/>
</dbReference>
<dbReference type="Proteomes" id="UP000297352">
    <property type="component" value="Unassembled WGS sequence"/>
</dbReference>
<dbReference type="AlphaFoldDB" id="A0AAW5V671"/>
<evidence type="ECO:0000313" key="2">
    <source>
        <dbReference type="EMBL" id="TGL70979.1"/>
    </source>
</evidence>
<reference evidence="2" key="1">
    <citation type="submission" date="2018-10" db="EMBL/GenBank/DDBJ databases">
        <authorList>
            <person name="Vincent A.T."/>
            <person name="Schiettekatte O."/>
            <person name="Bourhy P."/>
            <person name="Veyrier F.J."/>
            <person name="Picardeau M."/>
        </authorList>
    </citation>
    <scope>NUCLEOTIDE SEQUENCE</scope>
    <source>
        <strain evidence="2">201702449</strain>
    </source>
</reference>
<dbReference type="Gene3D" id="3.10.450.50">
    <property type="match status" value="1"/>
</dbReference>
<dbReference type="SUPFAM" id="SSF54427">
    <property type="entry name" value="NTF2-like"/>
    <property type="match status" value="1"/>
</dbReference>
<proteinExistence type="predicted"/>
<evidence type="ECO:0000313" key="4">
    <source>
        <dbReference type="Proteomes" id="UP001209694"/>
    </source>
</evidence>
<dbReference type="EMBL" id="RQGI01000031">
    <property type="protein sequence ID" value="TGL70979.1"/>
    <property type="molecule type" value="Genomic_DNA"/>
</dbReference>
<name>A0AAW5V671_9LEPT</name>
<dbReference type="InterPro" id="IPR032710">
    <property type="entry name" value="NTF2-like_dom_sf"/>
</dbReference>
<dbReference type="RefSeq" id="WP_135604782.1">
    <property type="nucleotide sequence ID" value="NZ_JAMQPS010000001.1"/>
</dbReference>
<comment type="caution">
    <text evidence="1">The sequence shown here is derived from an EMBL/GenBank/DDBJ whole genome shotgun (WGS) entry which is preliminary data.</text>
</comment>
<protein>
    <submittedName>
        <fullName evidence="1">Ester cyclase</fullName>
    </submittedName>
</protein>
<organism evidence="1 4">
    <name type="scientific">Leptospira levettii</name>
    <dbReference type="NCBI Taxonomy" id="2023178"/>
    <lineage>
        <taxon>Bacteria</taxon>
        <taxon>Pseudomonadati</taxon>
        <taxon>Spirochaetota</taxon>
        <taxon>Spirochaetia</taxon>
        <taxon>Leptospirales</taxon>
        <taxon>Leptospiraceae</taxon>
        <taxon>Leptospira</taxon>
    </lineage>
</organism>
<dbReference type="EMBL" id="JAMQQD010000002">
    <property type="protein sequence ID" value="MCW7515161.1"/>
    <property type="molecule type" value="Genomic_DNA"/>
</dbReference>
<keyword evidence="3" id="KW-1185">Reference proteome</keyword>
<gene>
    <name evidence="2" type="ORF">EHQ60_09445</name>
    <name evidence="1" type="ORF">ND810_08330</name>
</gene>
<dbReference type="Pfam" id="PF07366">
    <property type="entry name" value="SnoaL"/>
    <property type="match status" value="1"/>
</dbReference>
<evidence type="ECO:0000313" key="1">
    <source>
        <dbReference type="EMBL" id="MCW7515161.1"/>
    </source>
</evidence>
<reference evidence="3" key="2">
    <citation type="journal article" date="2019" name="PLoS Negl. Trop. Dis.">
        <title>Revisiting the worldwide diversity of Leptospira species in the environment.</title>
        <authorList>
            <person name="Vincent A.T."/>
            <person name="Schiettekatte O."/>
            <person name="Bourhy P."/>
            <person name="Veyrier F.J."/>
            <person name="Picardeau M."/>
        </authorList>
    </citation>
    <scope>NUCLEOTIDE SEQUENCE [LARGE SCALE GENOMIC DNA]</scope>
    <source>
        <strain evidence="3">201702449</strain>
    </source>
</reference>
<accession>A0AAW5V671</accession>
<reference evidence="1" key="3">
    <citation type="submission" date="2022-06" db="EMBL/GenBank/DDBJ databases">
        <title>Leptospira isolates from biofilms formed at urban environments.</title>
        <authorList>
            <person name="Ribeiro P.S."/>
            <person name="Sousa T."/>
            <person name="Carvalho N."/>
            <person name="Aburjaile F."/>
            <person name="Neves F."/>
            <person name="Oliveira D."/>
            <person name="Blanco L."/>
            <person name="Lima J."/>
            <person name="Costa F."/>
            <person name="Brenig B."/>
            <person name="Soares S."/>
            <person name="Ramos R."/>
            <person name="Goes-Neto A."/>
            <person name="Matiuzzi M."/>
            <person name="Azevedo V."/>
            <person name="Ristow P."/>
        </authorList>
    </citation>
    <scope>NUCLEOTIDE SEQUENCE</scope>
    <source>
        <strain evidence="1">VSF7</strain>
    </source>
</reference>
<evidence type="ECO:0000313" key="3">
    <source>
        <dbReference type="Proteomes" id="UP000297352"/>
    </source>
</evidence>
<dbReference type="Proteomes" id="UP001209694">
    <property type="component" value="Unassembled WGS sequence"/>
</dbReference>